<evidence type="ECO:0000256" key="1">
    <source>
        <dbReference type="SAM" id="Phobius"/>
    </source>
</evidence>
<protein>
    <submittedName>
        <fullName evidence="3">Phosphatase PAP2 family protein</fullName>
    </submittedName>
</protein>
<evidence type="ECO:0000313" key="3">
    <source>
        <dbReference type="EMBL" id="MUG43495.1"/>
    </source>
</evidence>
<feature type="transmembrane region" description="Helical" evidence="1">
    <location>
        <begin position="59"/>
        <end position="86"/>
    </location>
</feature>
<dbReference type="SMART" id="SM00014">
    <property type="entry name" value="acidPPc"/>
    <property type="match status" value="1"/>
</dbReference>
<dbReference type="InterPro" id="IPR036938">
    <property type="entry name" value="PAP2/HPO_sf"/>
</dbReference>
<gene>
    <name evidence="3" type="ORF">GNP95_00490</name>
</gene>
<dbReference type="CDD" id="cd03392">
    <property type="entry name" value="PAP2_like_2"/>
    <property type="match status" value="1"/>
</dbReference>
<dbReference type="Gene3D" id="1.20.144.10">
    <property type="entry name" value="Phosphatidic acid phosphatase type 2/haloperoxidase"/>
    <property type="match status" value="2"/>
</dbReference>
<feature type="transmembrane region" description="Helical" evidence="1">
    <location>
        <begin position="190"/>
        <end position="211"/>
    </location>
</feature>
<dbReference type="SUPFAM" id="SSF48317">
    <property type="entry name" value="Acid phosphatase/Vanadium-dependent haloperoxidase"/>
    <property type="match status" value="1"/>
</dbReference>
<comment type="caution">
    <text evidence="3">The sequence shown here is derived from an EMBL/GenBank/DDBJ whole genome shotgun (WGS) entry which is preliminary data.</text>
</comment>
<keyword evidence="1" id="KW-0812">Transmembrane</keyword>
<dbReference type="PANTHER" id="PTHR14969:SF13">
    <property type="entry name" value="AT30094P"/>
    <property type="match status" value="1"/>
</dbReference>
<feature type="transmembrane region" description="Helical" evidence="1">
    <location>
        <begin position="93"/>
        <end position="110"/>
    </location>
</feature>
<feature type="transmembrane region" description="Helical" evidence="1">
    <location>
        <begin position="159"/>
        <end position="184"/>
    </location>
</feature>
<evidence type="ECO:0000259" key="2">
    <source>
        <dbReference type="SMART" id="SM00014"/>
    </source>
</evidence>
<keyword evidence="1" id="KW-1133">Transmembrane helix</keyword>
<dbReference type="RefSeq" id="WP_155608983.1">
    <property type="nucleotide sequence ID" value="NZ_WNZW01000001.1"/>
</dbReference>
<keyword evidence="1" id="KW-0472">Membrane</keyword>
<dbReference type="InterPro" id="IPR000326">
    <property type="entry name" value="PAP2/HPO"/>
</dbReference>
<sequence>MRYSRRQRIVSPYVIVWALLALAGFGMIAFFAVRQPLNPFDFNVAAWVQGFEAASLTNIMVFFSTLGATKFTILIAIAAMLILFFVLEHRMELVFLAASLGGAALLNKLLKTIFQRERPFVHRLVEETGFSFPSGHAMAAFALYGALTFLLWRHIRPQWARVLLIVLSCLMVVMICISRVYLGVHYPSDIAGALLASGFWLSVMIGIAQWYQGRHGTVSGYRLRQ</sequence>
<dbReference type="EMBL" id="WNZW01000001">
    <property type="protein sequence ID" value="MUG43495.1"/>
    <property type="molecule type" value="Genomic_DNA"/>
</dbReference>
<dbReference type="Proteomes" id="UP000447876">
    <property type="component" value="Unassembled WGS sequence"/>
</dbReference>
<accession>A0A7X3CL62</accession>
<name>A0A7X3CL62_9BACL</name>
<dbReference type="Pfam" id="PF01569">
    <property type="entry name" value="PAP2"/>
    <property type="match status" value="1"/>
</dbReference>
<evidence type="ECO:0000313" key="4">
    <source>
        <dbReference type="Proteomes" id="UP000447876"/>
    </source>
</evidence>
<reference evidence="3 4" key="1">
    <citation type="submission" date="2019-11" db="EMBL/GenBank/DDBJ databases">
        <title>Draft genome sequences of five Paenibacillus species of dairy origin.</title>
        <authorList>
            <person name="Olajide A.M."/>
            <person name="Chen S."/>
            <person name="Lapointe G."/>
        </authorList>
    </citation>
    <scope>NUCLEOTIDE SEQUENCE [LARGE SCALE GENOMIC DNA]</scope>
    <source>
        <strain evidence="3 4">12CR55</strain>
    </source>
</reference>
<feature type="domain" description="Phosphatidic acid phosphatase type 2/haloperoxidase" evidence="2">
    <location>
        <begin position="93"/>
        <end position="205"/>
    </location>
</feature>
<organism evidence="3 4">
    <name type="scientific">Paenibacillus woosongensis</name>
    <dbReference type="NCBI Taxonomy" id="307580"/>
    <lineage>
        <taxon>Bacteria</taxon>
        <taxon>Bacillati</taxon>
        <taxon>Bacillota</taxon>
        <taxon>Bacilli</taxon>
        <taxon>Bacillales</taxon>
        <taxon>Paenibacillaceae</taxon>
        <taxon>Paenibacillus</taxon>
    </lineage>
</organism>
<feature type="transmembrane region" description="Helical" evidence="1">
    <location>
        <begin position="130"/>
        <end position="152"/>
    </location>
</feature>
<dbReference type="OrthoDB" id="9789113at2"/>
<dbReference type="AlphaFoldDB" id="A0A7X3CL62"/>
<dbReference type="PANTHER" id="PTHR14969">
    <property type="entry name" value="SPHINGOSINE-1-PHOSPHATE PHOSPHOHYDROLASE"/>
    <property type="match status" value="1"/>
</dbReference>
<proteinExistence type="predicted"/>
<feature type="transmembrane region" description="Helical" evidence="1">
    <location>
        <begin position="12"/>
        <end position="33"/>
    </location>
</feature>